<dbReference type="EMBL" id="CH916371">
    <property type="protein sequence ID" value="EDV91869.1"/>
    <property type="molecule type" value="Genomic_DNA"/>
</dbReference>
<proteinExistence type="predicted"/>
<evidence type="ECO:0000313" key="2">
    <source>
        <dbReference type="Proteomes" id="UP000001070"/>
    </source>
</evidence>
<accession>B4JMA8</accession>
<dbReference type="KEGG" id="dgr:6566138"/>
<gene>
    <name evidence="1" type="primary">Dgri\GH24610</name>
    <name evidence="1" type="ORF">Dgri_GH24610</name>
</gene>
<protein>
    <submittedName>
        <fullName evidence="1">GH24610</fullName>
    </submittedName>
</protein>
<organism evidence="2">
    <name type="scientific">Drosophila grimshawi</name>
    <name type="common">Hawaiian fruit fly</name>
    <name type="synonym">Idiomyia grimshawi</name>
    <dbReference type="NCBI Taxonomy" id="7222"/>
    <lineage>
        <taxon>Eukaryota</taxon>
        <taxon>Metazoa</taxon>
        <taxon>Ecdysozoa</taxon>
        <taxon>Arthropoda</taxon>
        <taxon>Hexapoda</taxon>
        <taxon>Insecta</taxon>
        <taxon>Pterygota</taxon>
        <taxon>Neoptera</taxon>
        <taxon>Endopterygota</taxon>
        <taxon>Diptera</taxon>
        <taxon>Brachycera</taxon>
        <taxon>Muscomorpha</taxon>
        <taxon>Ephydroidea</taxon>
        <taxon>Drosophilidae</taxon>
        <taxon>Drosophila</taxon>
        <taxon>Hawaiian Drosophila</taxon>
    </lineage>
</organism>
<dbReference type="HOGENOM" id="CLU_530274_0_0_1"/>
<dbReference type="eggNOG" id="ENOG502T6U0">
    <property type="taxonomic scope" value="Eukaryota"/>
</dbReference>
<dbReference type="InParanoid" id="B4JMA8"/>
<sequence>MSAYQIKHTPYFRRMFNNSRRNGQLQRLREEYERIQEFNDRTIELKMRQVRLRRLFRYIEDINQETTATPMTTVPGAAGTQAHSLRRRQTLLPLTPEEQHALIRRQRLTALERGRELGQEISRRNAQLAETGGGFYLRSELRPIAKLRAADEARTLALERRQRAARRISYGNEQSRSNIERIVRRRQRQRAIVNATPSASLMRNSNGQQQQQQQLAELHPDLVKRAMLQHRLEYGNSRSSNNLNRPIGKLATAGCLLNCISTTDAKMAQEEEQQLQLLSLSAAPYNNNNNSGNVVNVDAESDMQTASEQPDDNVPTTSKEASMSDLSARHRWHCISLPLPWVKSLQKHPVAEQRATNISITIGNDETANISSPQLTETATGTGTGTGTTDGTYQSIREPSLLQEDLLHIMELDNGFQVPKMYVMHHKPFDQ</sequence>
<dbReference type="STRING" id="7222.B4JMA8"/>
<keyword evidence="2" id="KW-1185">Reference proteome</keyword>
<dbReference type="OrthoDB" id="8015787at2759"/>
<name>B4JMA8_DROGR</name>
<dbReference type="AlphaFoldDB" id="B4JMA8"/>
<dbReference type="Proteomes" id="UP000001070">
    <property type="component" value="Unassembled WGS sequence"/>
</dbReference>
<evidence type="ECO:0000313" key="1">
    <source>
        <dbReference type="EMBL" id="EDV91869.1"/>
    </source>
</evidence>
<dbReference type="PhylomeDB" id="B4JMA8"/>
<reference evidence="1 2" key="1">
    <citation type="journal article" date="2007" name="Nature">
        <title>Evolution of genes and genomes on the Drosophila phylogeny.</title>
        <authorList>
            <consortium name="Drosophila 12 Genomes Consortium"/>
            <person name="Clark A.G."/>
            <person name="Eisen M.B."/>
            <person name="Smith D.R."/>
            <person name="Bergman C.M."/>
            <person name="Oliver B."/>
            <person name="Markow T.A."/>
            <person name="Kaufman T.C."/>
            <person name="Kellis M."/>
            <person name="Gelbart W."/>
            <person name="Iyer V.N."/>
            <person name="Pollard D.A."/>
            <person name="Sackton T.B."/>
            <person name="Larracuente A.M."/>
            <person name="Singh N.D."/>
            <person name="Abad J.P."/>
            <person name="Abt D.N."/>
            <person name="Adryan B."/>
            <person name="Aguade M."/>
            <person name="Akashi H."/>
            <person name="Anderson W.W."/>
            <person name="Aquadro C.F."/>
            <person name="Ardell D.H."/>
            <person name="Arguello R."/>
            <person name="Artieri C.G."/>
            <person name="Barbash D.A."/>
            <person name="Barker D."/>
            <person name="Barsanti P."/>
            <person name="Batterham P."/>
            <person name="Batzoglou S."/>
            <person name="Begun D."/>
            <person name="Bhutkar A."/>
            <person name="Blanco E."/>
            <person name="Bosak S.A."/>
            <person name="Bradley R.K."/>
            <person name="Brand A.D."/>
            <person name="Brent M.R."/>
            <person name="Brooks A.N."/>
            <person name="Brown R.H."/>
            <person name="Butlin R.K."/>
            <person name="Caggese C."/>
            <person name="Calvi B.R."/>
            <person name="Bernardo de Carvalho A."/>
            <person name="Caspi A."/>
            <person name="Castrezana S."/>
            <person name="Celniker S.E."/>
            <person name="Chang J.L."/>
            <person name="Chapple C."/>
            <person name="Chatterji S."/>
            <person name="Chinwalla A."/>
            <person name="Civetta A."/>
            <person name="Clifton S.W."/>
            <person name="Comeron J.M."/>
            <person name="Costello J.C."/>
            <person name="Coyne J.A."/>
            <person name="Daub J."/>
            <person name="David R.G."/>
            <person name="Delcher A.L."/>
            <person name="Delehaunty K."/>
            <person name="Do C.B."/>
            <person name="Ebling H."/>
            <person name="Edwards K."/>
            <person name="Eickbush T."/>
            <person name="Evans J.D."/>
            <person name="Filipski A."/>
            <person name="Findeiss S."/>
            <person name="Freyhult E."/>
            <person name="Fulton L."/>
            <person name="Fulton R."/>
            <person name="Garcia A.C."/>
            <person name="Gardiner A."/>
            <person name="Garfield D.A."/>
            <person name="Garvin B.E."/>
            <person name="Gibson G."/>
            <person name="Gilbert D."/>
            <person name="Gnerre S."/>
            <person name="Godfrey J."/>
            <person name="Good R."/>
            <person name="Gotea V."/>
            <person name="Gravely B."/>
            <person name="Greenberg A.J."/>
            <person name="Griffiths-Jones S."/>
            <person name="Gross S."/>
            <person name="Guigo R."/>
            <person name="Gustafson E.A."/>
            <person name="Haerty W."/>
            <person name="Hahn M.W."/>
            <person name="Halligan D.L."/>
            <person name="Halpern A.L."/>
            <person name="Halter G.M."/>
            <person name="Han M.V."/>
            <person name="Heger A."/>
            <person name="Hillier L."/>
            <person name="Hinrichs A.S."/>
            <person name="Holmes I."/>
            <person name="Hoskins R.A."/>
            <person name="Hubisz M.J."/>
            <person name="Hultmark D."/>
            <person name="Huntley M.A."/>
            <person name="Jaffe D.B."/>
            <person name="Jagadeeshan S."/>
            <person name="Jeck W.R."/>
            <person name="Johnson J."/>
            <person name="Jones C.D."/>
            <person name="Jordan W.C."/>
            <person name="Karpen G.H."/>
            <person name="Kataoka E."/>
            <person name="Keightley P.D."/>
            <person name="Kheradpour P."/>
            <person name="Kirkness E.F."/>
            <person name="Koerich L.B."/>
            <person name="Kristiansen K."/>
            <person name="Kudrna D."/>
            <person name="Kulathinal R.J."/>
            <person name="Kumar S."/>
            <person name="Kwok R."/>
            <person name="Lander E."/>
            <person name="Langley C.H."/>
            <person name="Lapoint R."/>
            <person name="Lazzaro B.P."/>
            <person name="Lee S.J."/>
            <person name="Levesque L."/>
            <person name="Li R."/>
            <person name="Lin C.F."/>
            <person name="Lin M.F."/>
            <person name="Lindblad-Toh K."/>
            <person name="Llopart A."/>
            <person name="Long M."/>
            <person name="Low L."/>
            <person name="Lozovsky E."/>
            <person name="Lu J."/>
            <person name="Luo M."/>
            <person name="Machado C.A."/>
            <person name="Makalowski W."/>
            <person name="Marzo M."/>
            <person name="Matsuda M."/>
            <person name="Matzkin L."/>
            <person name="McAllister B."/>
            <person name="McBride C.S."/>
            <person name="McKernan B."/>
            <person name="McKernan K."/>
            <person name="Mendez-Lago M."/>
            <person name="Minx P."/>
            <person name="Mollenhauer M.U."/>
            <person name="Montooth K."/>
            <person name="Mount S.M."/>
            <person name="Mu X."/>
            <person name="Myers E."/>
            <person name="Negre B."/>
            <person name="Newfeld S."/>
            <person name="Nielsen R."/>
            <person name="Noor M.A."/>
            <person name="O'Grady P."/>
            <person name="Pachter L."/>
            <person name="Papaceit M."/>
            <person name="Parisi M.J."/>
            <person name="Parisi M."/>
            <person name="Parts L."/>
            <person name="Pedersen J.S."/>
            <person name="Pesole G."/>
            <person name="Phillippy A.M."/>
            <person name="Ponting C.P."/>
            <person name="Pop M."/>
            <person name="Porcelli D."/>
            <person name="Powell J.R."/>
            <person name="Prohaska S."/>
            <person name="Pruitt K."/>
            <person name="Puig M."/>
            <person name="Quesneville H."/>
            <person name="Ram K.R."/>
            <person name="Rand D."/>
            <person name="Rasmussen M.D."/>
            <person name="Reed L.K."/>
            <person name="Reenan R."/>
            <person name="Reily A."/>
            <person name="Remington K.A."/>
            <person name="Rieger T.T."/>
            <person name="Ritchie M.G."/>
            <person name="Robin C."/>
            <person name="Rogers Y.H."/>
            <person name="Rohde C."/>
            <person name="Rozas J."/>
            <person name="Rubenfield M.J."/>
            <person name="Ruiz A."/>
            <person name="Russo S."/>
            <person name="Salzberg S.L."/>
            <person name="Sanchez-Gracia A."/>
            <person name="Saranga D.J."/>
            <person name="Sato H."/>
            <person name="Schaeffer S.W."/>
            <person name="Schatz M.C."/>
            <person name="Schlenke T."/>
            <person name="Schwartz R."/>
            <person name="Segarra C."/>
            <person name="Singh R.S."/>
            <person name="Sirot L."/>
            <person name="Sirota M."/>
            <person name="Sisneros N.B."/>
            <person name="Smith C.D."/>
            <person name="Smith T.F."/>
            <person name="Spieth J."/>
            <person name="Stage D.E."/>
            <person name="Stark A."/>
            <person name="Stephan W."/>
            <person name="Strausberg R.L."/>
            <person name="Strempel S."/>
            <person name="Sturgill D."/>
            <person name="Sutton G."/>
            <person name="Sutton G.G."/>
            <person name="Tao W."/>
            <person name="Teichmann S."/>
            <person name="Tobari Y.N."/>
            <person name="Tomimura Y."/>
            <person name="Tsolas J.M."/>
            <person name="Valente V.L."/>
            <person name="Venter E."/>
            <person name="Venter J.C."/>
            <person name="Vicario S."/>
            <person name="Vieira F.G."/>
            <person name="Vilella A.J."/>
            <person name="Villasante A."/>
            <person name="Walenz B."/>
            <person name="Wang J."/>
            <person name="Wasserman M."/>
            <person name="Watts T."/>
            <person name="Wilson D."/>
            <person name="Wilson R.K."/>
            <person name="Wing R.A."/>
            <person name="Wolfner M.F."/>
            <person name="Wong A."/>
            <person name="Wong G.K."/>
            <person name="Wu C.I."/>
            <person name="Wu G."/>
            <person name="Yamamoto D."/>
            <person name="Yang H.P."/>
            <person name="Yang S.P."/>
            <person name="Yorke J.A."/>
            <person name="Yoshida K."/>
            <person name="Zdobnov E."/>
            <person name="Zhang P."/>
            <person name="Zhang Y."/>
            <person name="Zimin A.V."/>
            <person name="Baldwin J."/>
            <person name="Abdouelleil A."/>
            <person name="Abdulkadir J."/>
            <person name="Abebe A."/>
            <person name="Abera B."/>
            <person name="Abreu J."/>
            <person name="Acer S.C."/>
            <person name="Aftuck L."/>
            <person name="Alexander A."/>
            <person name="An P."/>
            <person name="Anderson E."/>
            <person name="Anderson S."/>
            <person name="Arachi H."/>
            <person name="Azer M."/>
            <person name="Bachantsang P."/>
            <person name="Barry A."/>
            <person name="Bayul T."/>
            <person name="Berlin A."/>
            <person name="Bessette D."/>
            <person name="Bloom T."/>
            <person name="Blye J."/>
            <person name="Boguslavskiy L."/>
            <person name="Bonnet C."/>
            <person name="Boukhgalter B."/>
            <person name="Bourzgui I."/>
            <person name="Brown A."/>
            <person name="Cahill P."/>
            <person name="Channer S."/>
            <person name="Cheshatsang Y."/>
            <person name="Chuda L."/>
            <person name="Citroen M."/>
            <person name="Collymore A."/>
            <person name="Cooke P."/>
            <person name="Costello M."/>
            <person name="D'Aco K."/>
            <person name="Daza R."/>
            <person name="De Haan G."/>
            <person name="DeGray S."/>
            <person name="DeMaso C."/>
            <person name="Dhargay N."/>
            <person name="Dooley K."/>
            <person name="Dooley E."/>
            <person name="Doricent M."/>
            <person name="Dorje P."/>
            <person name="Dorjee K."/>
            <person name="Dupes A."/>
            <person name="Elong R."/>
            <person name="Falk J."/>
            <person name="Farina A."/>
            <person name="Faro S."/>
            <person name="Ferguson D."/>
            <person name="Fisher S."/>
            <person name="Foley C.D."/>
            <person name="Franke A."/>
            <person name="Friedrich D."/>
            <person name="Gadbois L."/>
            <person name="Gearin G."/>
            <person name="Gearin C.R."/>
            <person name="Giannoukos G."/>
            <person name="Goode T."/>
            <person name="Graham J."/>
            <person name="Grandbois E."/>
            <person name="Grewal S."/>
            <person name="Gyaltsen K."/>
            <person name="Hafez N."/>
            <person name="Hagos B."/>
            <person name="Hall J."/>
            <person name="Henson C."/>
            <person name="Hollinger A."/>
            <person name="Honan T."/>
            <person name="Huard M.D."/>
            <person name="Hughes L."/>
            <person name="Hurhula B."/>
            <person name="Husby M.E."/>
            <person name="Kamat A."/>
            <person name="Kanga B."/>
            <person name="Kashin S."/>
            <person name="Khazanovich D."/>
            <person name="Kisner P."/>
            <person name="Lance K."/>
            <person name="Lara M."/>
            <person name="Lee W."/>
            <person name="Lennon N."/>
            <person name="Letendre F."/>
            <person name="LeVine R."/>
            <person name="Lipovsky A."/>
            <person name="Liu X."/>
            <person name="Liu J."/>
            <person name="Liu S."/>
            <person name="Lokyitsang T."/>
            <person name="Lokyitsang Y."/>
            <person name="Lubonja R."/>
            <person name="Lui A."/>
            <person name="MacDonald P."/>
            <person name="Magnisalis V."/>
            <person name="Maru K."/>
            <person name="Matthews C."/>
            <person name="McCusker W."/>
            <person name="McDonough S."/>
            <person name="Mehta T."/>
            <person name="Meldrim J."/>
            <person name="Meneus L."/>
            <person name="Mihai O."/>
            <person name="Mihalev A."/>
            <person name="Mihova T."/>
            <person name="Mittelman R."/>
            <person name="Mlenga V."/>
            <person name="Montmayeur A."/>
            <person name="Mulrain L."/>
            <person name="Navidi A."/>
            <person name="Naylor J."/>
            <person name="Negash T."/>
            <person name="Nguyen T."/>
            <person name="Nguyen N."/>
            <person name="Nicol R."/>
            <person name="Norbu C."/>
            <person name="Norbu N."/>
            <person name="Novod N."/>
            <person name="O'Neill B."/>
            <person name="Osman S."/>
            <person name="Markiewicz E."/>
            <person name="Oyono O.L."/>
            <person name="Patti C."/>
            <person name="Phunkhang P."/>
            <person name="Pierre F."/>
            <person name="Priest M."/>
            <person name="Raghuraman S."/>
            <person name="Rege F."/>
            <person name="Reyes R."/>
            <person name="Rise C."/>
            <person name="Rogov P."/>
            <person name="Ross K."/>
            <person name="Ryan E."/>
            <person name="Settipalli S."/>
            <person name="Shea T."/>
            <person name="Sherpa N."/>
            <person name="Shi L."/>
            <person name="Shih D."/>
            <person name="Sparrow T."/>
            <person name="Spaulding J."/>
            <person name="Stalker J."/>
            <person name="Stange-Thomann N."/>
            <person name="Stavropoulos S."/>
            <person name="Stone C."/>
            <person name="Strader C."/>
            <person name="Tesfaye S."/>
            <person name="Thomson T."/>
            <person name="Thoulutsang Y."/>
            <person name="Thoulutsang D."/>
            <person name="Topham K."/>
            <person name="Topping I."/>
            <person name="Tsamla T."/>
            <person name="Vassiliev H."/>
            <person name="Vo A."/>
            <person name="Wangchuk T."/>
            <person name="Wangdi T."/>
            <person name="Weiand M."/>
            <person name="Wilkinson J."/>
            <person name="Wilson A."/>
            <person name="Yadav S."/>
            <person name="Young G."/>
            <person name="Yu Q."/>
            <person name="Zembek L."/>
            <person name="Zhong D."/>
            <person name="Zimmer A."/>
            <person name="Zwirko Z."/>
            <person name="Jaffe D.B."/>
            <person name="Alvarez P."/>
            <person name="Brockman W."/>
            <person name="Butler J."/>
            <person name="Chin C."/>
            <person name="Gnerre S."/>
            <person name="Grabherr M."/>
            <person name="Kleber M."/>
            <person name="Mauceli E."/>
            <person name="MacCallum I."/>
        </authorList>
    </citation>
    <scope>NUCLEOTIDE SEQUENCE [LARGE SCALE GENOMIC DNA]</scope>
    <source>
        <strain evidence="2">Tucson 15287-2541.00</strain>
    </source>
</reference>
<dbReference type="OMA" id="MFNNSRR"/>